<organism evidence="2 3">
    <name type="scientific">Penstemon smallii</name>
    <dbReference type="NCBI Taxonomy" id="265156"/>
    <lineage>
        <taxon>Eukaryota</taxon>
        <taxon>Viridiplantae</taxon>
        <taxon>Streptophyta</taxon>
        <taxon>Embryophyta</taxon>
        <taxon>Tracheophyta</taxon>
        <taxon>Spermatophyta</taxon>
        <taxon>Magnoliopsida</taxon>
        <taxon>eudicotyledons</taxon>
        <taxon>Gunneridae</taxon>
        <taxon>Pentapetalae</taxon>
        <taxon>asterids</taxon>
        <taxon>lamiids</taxon>
        <taxon>Lamiales</taxon>
        <taxon>Plantaginaceae</taxon>
        <taxon>Cheloneae</taxon>
        <taxon>Penstemon</taxon>
    </lineage>
</organism>
<feature type="region of interest" description="Disordered" evidence="1">
    <location>
        <begin position="1"/>
        <end position="33"/>
    </location>
</feature>
<evidence type="ECO:0000256" key="1">
    <source>
        <dbReference type="SAM" id="MobiDB-lite"/>
    </source>
</evidence>
<evidence type="ECO:0000313" key="3">
    <source>
        <dbReference type="Proteomes" id="UP001634393"/>
    </source>
</evidence>
<reference evidence="2 3" key="1">
    <citation type="submission" date="2024-12" db="EMBL/GenBank/DDBJ databases">
        <title>The unique morphological basis and parallel evolutionary history of personate flowers in Penstemon.</title>
        <authorList>
            <person name="Depatie T.H."/>
            <person name="Wessinger C.A."/>
        </authorList>
    </citation>
    <scope>NUCLEOTIDE SEQUENCE [LARGE SCALE GENOMIC DNA]</scope>
    <source>
        <strain evidence="2">WTNN_2</strain>
        <tissue evidence="2">Leaf</tissue>
    </source>
</reference>
<evidence type="ECO:0000313" key="2">
    <source>
        <dbReference type="EMBL" id="KAL3824870.1"/>
    </source>
</evidence>
<feature type="compositionally biased region" description="Basic and acidic residues" evidence="1">
    <location>
        <begin position="8"/>
        <end position="33"/>
    </location>
</feature>
<protein>
    <submittedName>
        <fullName evidence="2">Uncharacterized protein</fullName>
    </submittedName>
</protein>
<sequence>MKPGILDQDFRKQPRTGLERIKASKPFGRDGRI</sequence>
<dbReference type="EMBL" id="JBJXBP010000006">
    <property type="protein sequence ID" value="KAL3824870.1"/>
    <property type="molecule type" value="Genomic_DNA"/>
</dbReference>
<keyword evidence="3" id="KW-1185">Reference proteome</keyword>
<name>A0ABD3SJW4_9LAMI</name>
<accession>A0ABD3SJW4</accession>
<dbReference type="AlphaFoldDB" id="A0ABD3SJW4"/>
<proteinExistence type="predicted"/>
<comment type="caution">
    <text evidence="2">The sequence shown here is derived from an EMBL/GenBank/DDBJ whole genome shotgun (WGS) entry which is preliminary data.</text>
</comment>
<dbReference type="Proteomes" id="UP001634393">
    <property type="component" value="Unassembled WGS sequence"/>
</dbReference>
<gene>
    <name evidence="2" type="ORF">ACJIZ3_020899</name>
</gene>